<dbReference type="Gene3D" id="3.30.559.10">
    <property type="entry name" value="Chloramphenicol acetyltransferase-like domain"/>
    <property type="match status" value="1"/>
</dbReference>
<dbReference type="InterPro" id="IPR023213">
    <property type="entry name" value="CAT-like_dom_sf"/>
</dbReference>
<feature type="non-terminal residue" evidence="2">
    <location>
        <position position="78"/>
    </location>
</feature>
<accession>A0ABS1PG30</accession>
<dbReference type="EMBL" id="JAERRH010000143">
    <property type="protein sequence ID" value="MBL1110801.1"/>
    <property type="molecule type" value="Genomic_DNA"/>
</dbReference>
<reference evidence="2 3" key="1">
    <citation type="submission" date="2021-01" db="EMBL/GenBank/DDBJ databases">
        <title>WGS of actinomycetes isolated from Thailand.</title>
        <authorList>
            <person name="Thawai C."/>
        </authorList>
    </citation>
    <scope>NUCLEOTIDE SEQUENCE [LARGE SCALE GENOMIC DNA]</scope>
    <source>
        <strain evidence="2 3">CH5-8</strain>
    </source>
</reference>
<dbReference type="RefSeq" id="WP_201828309.1">
    <property type="nucleotide sequence ID" value="NZ_JAERRH010000143.1"/>
</dbReference>
<comment type="caution">
    <text evidence="2">The sequence shown here is derived from an EMBL/GenBank/DDBJ whole genome shotgun (WGS) entry which is preliminary data.</text>
</comment>
<proteinExistence type="predicted"/>
<dbReference type="Proteomes" id="UP000621386">
    <property type="component" value="Unassembled WGS sequence"/>
</dbReference>
<name>A0ABS1PG30_9ACTN</name>
<evidence type="ECO:0000313" key="3">
    <source>
        <dbReference type="Proteomes" id="UP000621386"/>
    </source>
</evidence>
<protein>
    <recommendedName>
        <fullName evidence="1">Condensation domain-containing protein</fullName>
    </recommendedName>
</protein>
<feature type="non-terminal residue" evidence="2">
    <location>
        <position position="1"/>
    </location>
</feature>
<dbReference type="Pfam" id="PF00668">
    <property type="entry name" value="Condensation"/>
    <property type="match status" value="1"/>
</dbReference>
<evidence type="ECO:0000259" key="1">
    <source>
        <dbReference type="Pfam" id="PF00668"/>
    </source>
</evidence>
<feature type="domain" description="Condensation" evidence="1">
    <location>
        <begin position="37"/>
        <end position="78"/>
    </location>
</feature>
<evidence type="ECO:0000313" key="2">
    <source>
        <dbReference type="EMBL" id="MBL1110801.1"/>
    </source>
</evidence>
<dbReference type="SUPFAM" id="SSF52777">
    <property type="entry name" value="CoA-dependent acyltransferases"/>
    <property type="match status" value="1"/>
</dbReference>
<dbReference type="InterPro" id="IPR001242">
    <property type="entry name" value="Condensation_dom"/>
</dbReference>
<keyword evidence="3" id="KW-1185">Reference proteome</keyword>
<sequence>LPLRALFEAPTVAGLATFIEQAQGARSALVAGERPAEIPLSFAQRRLWFLNRLEGATAATYNMPVVLRLTGELDRAAL</sequence>
<organism evidence="2 3">
    <name type="scientific">Streptomyces musisoli</name>
    <dbReference type="NCBI Taxonomy" id="2802280"/>
    <lineage>
        <taxon>Bacteria</taxon>
        <taxon>Bacillati</taxon>
        <taxon>Actinomycetota</taxon>
        <taxon>Actinomycetes</taxon>
        <taxon>Kitasatosporales</taxon>
        <taxon>Streptomycetaceae</taxon>
        <taxon>Streptomyces</taxon>
    </lineage>
</organism>
<gene>
    <name evidence="2" type="ORF">JK361_40845</name>
</gene>